<accession>A0A6J4VDQ2</accession>
<protein>
    <submittedName>
        <fullName evidence="1">Uncharacterized protein</fullName>
    </submittedName>
</protein>
<dbReference type="AlphaFoldDB" id="A0A6J4VDQ2"/>
<name>A0A6J4VDQ2_9BACT</name>
<sequence>MGSSAHARCRVVVCRGSIAAPEPSPFPTRGLARVFRL</sequence>
<evidence type="ECO:0000313" key="1">
    <source>
        <dbReference type="EMBL" id="CAA9573278.1"/>
    </source>
</evidence>
<dbReference type="EMBL" id="CADCWK010000339">
    <property type="protein sequence ID" value="CAA9573278.1"/>
    <property type="molecule type" value="Genomic_DNA"/>
</dbReference>
<gene>
    <name evidence="1" type="ORF">AVDCRST_MAG33-2759</name>
</gene>
<organism evidence="1">
    <name type="scientific">uncultured Thermomicrobiales bacterium</name>
    <dbReference type="NCBI Taxonomy" id="1645740"/>
    <lineage>
        <taxon>Bacteria</taxon>
        <taxon>Pseudomonadati</taxon>
        <taxon>Thermomicrobiota</taxon>
        <taxon>Thermomicrobia</taxon>
        <taxon>Thermomicrobiales</taxon>
        <taxon>environmental samples</taxon>
    </lineage>
</organism>
<reference evidence="1" key="1">
    <citation type="submission" date="2020-02" db="EMBL/GenBank/DDBJ databases">
        <authorList>
            <person name="Meier V. D."/>
        </authorList>
    </citation>
    <scope>NUCLEOTIDE SEQUENCE</scope>
    <source>
        <strain evidence="1">AVDCRST_MAG33</strain>
    </source>
</reference>
<proteinExistence type="predicted"/>